<dbReference type="EMBL" id="BLXT01001848">
    <property type="protein sequence ID" value="GFN88392.1"/>
    <property type="molecule type" value="Genomic_DNA"/>
</dbReference>
<organism evidence="1 2">
    <name type="scientific">Plakobranchus ocellatus</name>
    <dbReference type="NCBI Taxonomy" id="259542"/>
    <lineage>
        <taxon>Eukaryota</taxon>
        <taxon>Metazoa</taxon>
        <taxon>Spiralia</taxon>
        <taxon>Lophotrochozoa</taxon>
        <taxon>Mollusca</taxon>
        <taxon>Gastropoda</taxon>
        <taxon>Heterobranchia</taxon>
        <taxon>Euthyneura</taxon>
        <taxon>Panpulmonata</taxon>
        <taxon>Sacoglossa</taxon>
        <taxon>Placobranchoidea</taxon>
        <taxon>Plakobranchidae</taxon>
        <taxon>Plakobranchus</taxon>
    </lineage>
</organism>
<evidence type="ECO:0000313" key="1">
    <source>
        <dbReference type="EMBL" id="GFN88392.1"/>
    </source>
</evidence>
<proteinExistence type="predicted"/>
<protein>
    <submittedName>
        <fullName evidence="1">Uncharacterized protein</fullName>
    </submittedName>
</protein>
<dbReference type="Proteomes" id="UP000735302">
    <property type="component" value="Unassembled WGS sequence"/>
</dbReference>
<gene>
    <name evidence="1" type="ORF">PoB_001489800</name>
</gene>
<sequence length="175" mass="19663">MFCVSEILTGTRQSKRYVVMQRSVHYSCHGLADHRLSETGRQFTGPQLNSGFRIHAATLSVRPGQSSLPFCRAPTSDRSGLYTFKLCFACFPTNWASSLVHKGEYLRITPQNTPRLAVYSIAGIKKNFTRFIHAYVIKVRIAKAWSSTSLNSAQIWTCCPALRLCTPVDDDRANK</sequence>
<evidence type="ECO:0000313" key="2">
    <source>
        <dbReference type="Proteomes" id="UP000735302"/>
    </source>
</evidence>
<name>A0AAV3Z1A2_9GAST</name>
<comment type="caution">
    <text evidence="1">The sequence shown here is derived from an EMBL/GenBank/DDBJ whole genome shotgun (WGS) entry which is preliminary data.</text>
</comment>
<keyword evidence="2" id="KW-1185">Reference proteome</keyword>
<dbReference type="AlphaFoldDB" id="A0AAV3Z1A2"/>
<reference evidence="1 2" key="1">
    <citation type="journal article" date="2021" name="Elife">
        <title>Chloroplast acquisition without the gene transfer in kleptoplastic sea slugs, Plakobranchus ocellatus.</title>
        <authorList>
            <person name="Maeda T."/>
            <person name="Takahashi S."/>
            <person name="Yoshida T."/>
            <person name="Shimamura S."/>
            <person name="Takaki Y."/>
            <person name="Nagai Y."/>
            <person name="Toyoda A."/>
            <person name="Suzuki Y."/>
            <person name="Arimoto A."/>
            <person name="Ishii H."/>
            <person name="Satoh N."/>
            <person name="Nishiyama T."/>
            <person name="Hasebe M."/>
            <person name="Maruyama T."/>
            <person name="Minagawa J."/>
            <person name="Obokata J."/>
            <person name="Shigenobu S."/>
        </authorList>
    </citation>
    <scope>NUCLEOTIDE SEQUENCE [LARGE SCALE GENOMIC DNA]</scope>
</reference>
<accession>A0AAV3Z1A2</accession>